<dbReference type="EMBL" id="BOPG01000063">
    <property type="protein sequence ID" value="GIJ61124.1"/>
    <property type="molecule type" value="Genomic_DNA"/>
</dbReference>
<evidence type="ECO:0000313" key="7">
    <source>
        <dbReference type="Proteomes" id="UP000612585"/>
    </source>
</evidence>
<gene>
    <name evidence="6" type="ORF">Vau01_086400</name>
</gene>
<dbReference type="PROSITE" id="PS51257">
    <property type="entry name" value="PROKAR_LIPOPROTEIN"/>
    <property type="match status" value="1"/>
</dbReference>
<feature type="chain" id="PRO_5038952160" description="Leucine-binding protein domain-containing protein" evidence="4">
    <location>
        <begin position="26"/>
        <end position="449"/>
    </location>
</feature>
<evidence type="ECO:0000313" key="6">
    <source>
        <dbReference type="EMBL" id="GIJ61124.1"/>
    </source>
</evidence>
<protein>
    <recommendedName>
        <fullName evidence="5">Leucine-binding protein domain-containing protein</fullName>
    </recommendedName>
</protein>
<feature type="compositionally biased region" description="Low complexity" evidence="3">
    <location>
        <begin position="440"/>
        <end position="449"/>
    </location>
</feature>
<evidence type="ECO:0000256" key="4">
    <source>
        <dbReference type="SAM" id="SignalP"/>
    </source>
</evidence>
<accession>A0A8J3ZBV4</accession>
<dbReference type="Pfam" id="PF13458">
    <property type="entry name" value="Peripla_BP_6"/>
    <property type="match status" value="1"/>
</dbReference>
<comment type="caution">
    <text evidence="6">The sequence shown here is derived from an EMBL/GenBank/DDBJ whole genome shotgun (WGS) entry which is preliminary data.</text>
</comment>
<keyword evidence="2 4" id="KW-0732">Signal</keyword>
<evidence type="ECO:0000256" key="1">
    <source>
        <dbReference type="ARBA" id="ARBA00010062"/>
    </source>
</evidence>
<keyword evidence="7" id="KW-1185">Reference proteome</keyword>
<feature type="domain" description="Leucine-binding protein" evidence="5">
    <location>
        <begin position="72"/>
        <end position="386"/>
    </location>
</feature>
<feature type="signal peptide" evidence="4">
    <location>
        <begin position="1"/>
        <end position="25"/>
    </location>
</feature>
<name>A0A8J3ZBV4_9ACTN</name>
<dbReference type="InterPro" id="IPR028081">
    <property type="entry name" value="Leu-bd"/>
</dbReference>
<dbReference type="InterPro" id="IPR028082">
    <property type="entry name" value="Peripla_BP_I"/>
</dbReference>
<organism evidence="6 7">
    <name type="scientific">Virgisporangium aurantiacum</name>
    <dbReference type="NCBI Taxonomy" id="175570"/>
    <lineage>
        <taxon>Bacteria</taxon>
        <taxon>Bacillati</taxon>
        <taxon>Actinomycetota</taxon>
        <taxon>Actinomycetes</taxon>
        <taxon>Micromonosporales</taxon>
        <taxon>Micromonosporaceae</taxon>
        <taxon>Virgisporangium</taxon>
    </lineage>
</organism>
<dbReference type="SUPFAM" id="SSF53822">
    <property type="entry name" value="Periplasmic binding protein-like I"/>
    <property type="match status" value="1"/>
</dbReference>
<proteinExistence type="inferred from homology"/>
<evidence type="ECO:0000256" key="2">
    <source>
        <dbReference type="ARBA" id="ARBA00022729"/>
    </source>
</evidence>
<dbReference type="Proteomes" id="UP000612585">
    <property type="component" value="Unassembled WGS sequence"/>
</dbReference>
<dbReference type="Gene3D" id="3.40.50.2300">
    <property type="match status" value="2"/>
</dbReference>
<evidence type="ECO:0000256" key="3">
    <source>
        <dbReference type="SAM" id="MobiDB-lite"/>
    </source>
</evidence>
<feature type="region of interest" description="Disordered" evidence="3">
    <location>
        <begin position="426"/>
        <end position="449"/>
    </location>
</feature>
<sequence length="449" mass="46871">MFRNLPRLITLPAVIALSASLTLTACNGDGSDDSGLGGPAPKTSASAALSASALATFTQYTGSTAGRATGAPIRLGFINTETGPGAFPEYTIAMTDAVRLLNEQLGGIKGRPVELDMCHPQDAAQAEQCAQRFAGDPTVLAVLHGAVDSDTTAFHRTLSPKLPLLGGLPLQPADAQAQNAYYFSSGQFGALGVVTYATQYVRAKKVSMLTSEGFAASERAVAAIKQGLEASGVTVTVAKYPANSTDLKEPLTASGAAGADLFIPVVVDPAQCVNIHNALQQLAINTQVLTLAGCLSQDVRAKLGDYPRWNFMTFNISAEAGGRDDSTAWQLRALKEWFPPLAARGVPSTAGVMMLQMILVAARVVGSVPADNLTPTTVGNQLKRFAGPVFLGVPRLVFGTIPGLPAIGSLSSRVYNYLGNDNWRDTTGGQWLEPPPPSTPTGRPSSSTR</sequence>
<evidence type="ECO:0000259" key="5">
    <source>
        <dbReference type="Pfam" id="PF13458"/>
    </source>
</evidence>
<reference evidence="6" key="1">
    <citation type="submission" date="2021-01" db="EMBL/GenBank/DDBJ databases">
        <title>Whole genome shotgun sequence of Virgisporangium aurantiacum NBRC 16421.</title>
        <authorList>
            <person name="Komaki H."/>
            <person name="Tamura T."/>
        </authorList>
    </citation>
    <scope>NUCLEOTIDE SEQUENCE</scope>
    <source>
        <strain evidence="6">NBRC 16421</strain>
    </source>
</reference>
<dbReference type="AlphaFoldDB" id="A0A8J3ZBV4"/>
<comment type="similarity">
    <text evidence="1">Belongs to the leucine-binding protein family.</text>
</comment>